<name>A0A2M9C4A4_9MICO</name>
<dbReference type="AlphaFoldDB" id="A0A2M9C4A4"/>
<sequence>MRATALVARHLAAEMTQTDARRAETILAPTVRATPIVPGGGRLWQGRSVIRISHGMAAQAALVFAETFADDPFYQWMTPEPQSRLAALNAYFAVKVADAMARGEAFASESGATVMLTERLGDGTVLEGAALGGAVLGDTATGGQAPTEEVPASLRALLPAIGQQHLDKIREVFATIDSTHPARPHDYVDVLAGSRAVRGGGEGSRLVSDWLTRADAGELAYLQSSNPRNLSFYRRLGFHDEADVIRLPHAAGSLTPMSRIARPAS</sequence>
<accession>A0A2M9C4A4</accession>
<dbReference type="Gene3D" id="3.40.630.30">
    <property type="match status" value="1"/>
</dbReference>
<keyword evidence="2" id="KW-1185">Reference proteome</keyword>
<organism evidence="1 2">
    <name type="scientific">Compostimonas suwonensis</name>
    <dbReference type="NCBI Taxonomy" id="1048394"/>
    <lineage>
        <taxon>Bacteria</taxon>
        <taxon>Bacillati</taxon>
        <taxon>Actinomycetota</taxon>
        <taxon>Actinomycetes</taxon>
        <taxon>Micrococcales</taxon>
        <taxon>Microbacteriaceae</taxon>
        <taxon>Compostimonas</taxon>
    </lineage>
</organism>
<reference evidence="1 2" key="1">
    <citation type="submission" date="2017-11" db="EMBL/GenBank/DDBJ databases">
        <title>Genomic Encyclopedia of Archaeal and Bacterial Type Strains, Phase II (KMG-II): From Individual Species to Whole Genera.</title>
        <authorList>
            <person name="Goeker M."/>
        </authorList>
    </citation>
    <scope>NUCLEOTIDE SEQUENCE [LARGE SCALE GENOMIC DNA]</scope>
    <source>
        <strain evidence="1 2">DSM 25625</strain>
    </source>
</reference>
<proteinExistence type="predicted"/>
<comment type="caution">
    <text evidence="1">The sequence shown here is derived from an EMBL/GenBank/DDBJ whole genome shotgun (WGS) entry which is preliminary data.</text>
</comment>
<evidence type="ECO:0000313" key="1">
    <source>
        <dbReference type="EMBL" id="PJJ65365.1"/>
    </source>
</evidence>
<dbReference type="Proteomes" id="UP000230161">
    <property type="component" value="Unassembled WGS sequence"/>
</dbReference>
<evidence type="ECO:0000313" key="2">
    <source>
        <dbReference type="Proteomes" id="UP000230161"/>
    </source>
</evidence>
<dbReference type="EMBL" id="PGFB01000001">
    <property type="protein sequence ID" value="PJJ65365.1"/>
    <property type="molecule type" value="Genomic_DNA"/>
</dbReference>
<protein>
    <recommendedName>
        <fullName evidence="3">Acetyltransferase (GNAT) family protein</fullName>
    </recommendedName>
</protein>
<dbReference type="SUPFAM" id="SSF55729">
    <property type="entry name" value="Acyl-CoA N-acyltransferases (Nat)"/>
    <property type="match status" value="1"/>
</dbReference>
<dbReference type="InterPro" id="IPR052523">
    <property type="entry name" value="Trichothecene_AcTrans"/>
</dbReference>
<evidence type="ECO:0008006" key="3">
    <source>
        <dbReference type="Google" id="ProtNLM"/>
    </source>
</evidence>
<dbReference type="PANTHER" id="PTHR42791">
    <property type="entry name" value="GNAT FAMILY ACETYLTRANSFERASE"/>
    <property type="match status" value="1"/>
</dbReference>
<dbReference type="PANTHER" id="PTHR42791:SF1">
    <property type="entry name" value="N-ACETYLTRANSFERASE DOMAIN-CONTAINING PROTEIN"/>
    <property type="match status" value="1"/>
</dbReference>
<dbReference type="InterPro" id="IPR016181">
    <property type="entry name" value="Acyl_CoA_acyltransferase"/>
</dbReference>
<gene>
    <name evidence="1" type="ORF">CLV54_0397</name>
</gene>